<evidence type="ECO:0000256" key="4">
    <source>
        <dbReference type="ARBA" id="ARBA00022771"/>
    </source>
</evidence>
<comment type="similarity">
    <text evidence="2">Belongs to the RRN7/TAF1B family.</text>
</comment>
<dbReference type="GO" id="GO:0001164">
    <property type="term" value="F:RNA polymerase I core promoter sequence-specific DNA binding"/>
    <property type="evidence" value="ECO:0007669"/>
    <property type="project" value="InterPro"/>
</dbReference>
<dbReference type="PANTHER" id="PTHR31576">
    <property type="entry name" value="TATA BOX-BINDING PROTEIN-ASSOCIATED FACTOR RNA POLYMERASE I SUBUNIT B"/>
    <property type="match status" value="1"/>
</dbReference>
<evidence type="ECO:0000259" key="10">
    <source>
        <dbReference type="Pfam" id="PF20644"/>
    </source>
</evidence>
<evidence type="ECO:0000256" key="7">
    <source>
        <dbReference type="ARBA" id="ARBA00023125"/>
    </source>
</evidence>
<dbReference type="PANTHER" id="PTHR31576:SF2">
    <property type="entry name" value="TATA BOX-BINDING PROTEIN-ASSOCIATED FACTOR RNA POLYMERASE I SUBUNIT B"/>
    <property type="match status" value="1"/>
</dbReference>
<dbReference type="InterPro" id="IPR048540">
    <property type="entry name" value="Rrn7_cyclin_N"/>
</dbReference>
<reference evidence="12" key="1">
    <citation type="journal article" date="2020" name="Stud. Mycol.">
        <title>101 Dothideomycetes genomes: a test case for predicting lifestyles and emergence of pathogens.</title>
        <authorList>
            <person name="Haridas S."/>
            <person name="Albert R."/>
            <person name="Binder M."/>
            <person name="Bloem J."/>
            <person name="Labutti K."/>
            <person name="Salamov A."/>
            <person name="Andreopoulos B."/>
            <person name="Baker S."/>
            <person name="Barry K."/>
            <person name="Bills G."/>
            <person name="Bluhm B."/>
            <person name="Cannon C."/>
            <person name="Castanera R."/>
            <person name="Culley D."/>
            <person name="Daum C."/>
            <person name="Ezra D."/>
            <person name="Gonzalez J."/>
            <person name="Henrissat B."/>
            <person name="Kuo A."/>
            <person name="Liang C."/>
            <person name="Lipzen A."/>
            <person name="Lutzoni F."/>
            <person name="Magnuson J."/>
            <person name="Mondo S."/>
            <person name="Nolan M."/>
            <person name="Ohm R."/>
            <person name="Pangilinan J."/>
            <person name="Park H.-J."/>
            <person name="Ramirez L."/>
            <person name="Alfaro M."/>
            <person name="Sun H."/>
            <person name="Tritt A."/>
            <person name="Yoshinaga Y."/>
            <person name="Zwiers L.-H."/>
            <person name="Turgeon B."/>
            <person name="Goodwin S."/>
            <person name="Spatafora J."/>
            <person name="Crous P."/>
            <person name="Grigoriev I."/>
        </authorList>
    </citation>
    <scope>NUCLEOTIDE SEQUENCE</scope>
    <source>
        <strain evidence="12">CBS 109.77</strain>
    </source>
</reference>
<protein>
    <recommendedName>
        <fullName evidence="14">RRN7-type domain-containing protein</fullName>
    </recommendedName>
</protein>
<keyword evidence="13" id="KW-1185">Reference proteome</keyword>
<keyword evidence="7" id="KW-0238">DNA-binding</keyword>
<dbReference type="GO" id="GO:0042790">
    <property type="term" value="P:nucleolar large rRNA transcription by RNA polymerase I"/>
    <property type="evidence" value="ECO:0007669"/>
    <property type="project" value="TreeGrafter"/>
</dbReference>
<evidence type="ECO:0000256" key="5">
    <source>
        <dbReference type="ARBA" id="ARBA00022833"/>
    </source>
</evidence>
<dbReference type="Pfam" id="PF20644">
    <property type="entry name" value="Rrn7_cyclin_N"/>
    <property type="match status" value="1"/>
</dbReference>
<evidence type="ECO:0000256" key="9">
    <source>
        <dbReference type="ARBA" id="ARBA00023242"/>
    </source>
</evidence>
<evidence type="ECO:0000256" key="2">
    <source>
        <dbReference type="ARBA" id="ARBA00006899"/>
    </source>
</evidence>
<accession>A0A6A6XN46</accession>
<evidence type="ECO:0008006" key="14">
    <source>
        <dbReference type="Google" id="ProtNLM"/>
    </source>
</evidence>
<evidence type="ECO:0000313" key="13">
    <source>
        <dbReference type="Proteomes" id="UP000799757"/>
    </source>
</evidence>
<gene>
    <name evidence="12" type="ORF">K505DRAFT_299185</name>
</gene>
<keyword evidence="8" id="KW-0804">Transcription</keyword>
<keyword evidence="9" id="KW-0539">Nucleus</keyword>
<sequence>MDSGRRKGPICGVENCRSRVYDEGEDGYRYCENGHRKGDLVVGLDEDNFTSEARVRTRKKKDRGDDEKEYKYLKGQEAYDLYLKSLQLIIRHQVWFLVHEKGLPAELEYVVLDLWTLRILQLEKKVSNEGHEYDSQSQAFNTSESDNEVEMEVYKSMRGKKLNATPTLRDSLALCYLGIITLRLPVTLGDIYKWVMDGKMAYKRAIKHVPPAMRDRLPASYHAALDPNATLKLKRLHSTIIDLQVSFEREHRIIWPNLNYPLLLFRYLKELALPLELYDATIRLAALLGYDFSLHTLGKVKLGVRHVPEAQLVACLVVCIKLMYPFDGERRYPRTSSEPAVTVINWDEWYKEVISRRMDKGDGIPKLTMEELTNTSEKDVLSMTAGQMDQYLDWYQEMFIDDSKTGQDENGDFRNALYSMFPIDGSSSSDPATEKSEGLDGQEQLDIVKAVHGSLRSEKIIREGEEKQGTVRPGQGYLHYKKEKDLPESARSFYIEAARIAGLSLDMLVMAVFFVEKAIDKWRNQQRQLSKRDAEA</sequence>
<dbReference type="Pfam" id="PF20645">
    <property type="entry name" value="Rrn7_cyclin_C"/>
    <property type="match status" value="1"/>
</dbReference>
<dbReference type="GO" id="GO:0008270">
    <property type="term" value="F:zinc ion binding"/>
    <property type="evidence" value="ECO:0007669"/>
    <property type="project" value="UniProtKB-KW"/>
</dbReference>
<evidence type="ECO:0000256" key="3">
    <source>
        <dbReference type="ARBA" id="ARBA00022723"/>
    </source>
</evidence>
<evidence type="ECO:0000256" key="6">
    <source>
        <dbReference type="ARBA" id="ARBA00023015"/>
    </source>
</evidence>
<evidence type="ECO:0000313" key="12">
    <source>
        <dbReference type="EMBL" id="KAF2796977.1"/>
    </source>
</evidence>
<dbReference type="GO" id="GO:0070860">
    <property type="term" value="C:RNA polymerase I core factor complex"/>
    <property type="evidence" value="ECO:0007669"/>
    <property type="project" value="InterPro"/>
</dbReference>
<evidence type="ECO:0000256" key="8">
    <source>
        <dbReference type="ARBA" id="ARBA00023163"/>
    </source>
</evidence>
<dbReference type="InterPro" id="IPR033599">
    <property type="entry name" value="TAF1B/Rrn7"/>
</dbReference>
<dbReference type="InterPro" id="IPR048538">
    <property type="entry name" value="Rrn7_cyclin_C"/>
</dbReference>
<evidence type="ECO:0000256" key="1">
    <source>
        <dbReference type="ARBA" id="ARBA00004604"/>
    </source>
</evidence>
<feature type="domain" description="Rrn7/TAF1B N-terminal cyclin" evidence="10">
    <location>
        <begin position="86"/>
        <end position="210"/>
    </location>
</feature>
<keyword evidence="6" id="KW-0805">Transcription regulation</keyword>
<dbReference type="AlphaFoldDB" id="A0A6A6XN46"/>
<name>A0A6A6XN46_9PLEO</name>
<dbReference type="EMBL" id="MU001817">
    <property type="protein sequence ID" value="KAF2796977.1"/>
    <property type="molecule type" value="Genomic_DNA"/>
</dbReference>
<comment type="subcellular location">
    <subcellularLocation>
        <location evidence="1">Nucleus</location>
        <location evidence="1">Nucleolus</location>
    </subcellularLocation>
</comment>
<dbReference type="OrthoDB" id="428577at2759"/>
<proteinExistence type="inferred from homology"/>
<evidence type="ECO:0000259" key="11">
    <source>
        <dbReference type="Pfam" id="PF20645"/>
    </source>
</evidence>
<organism evidence="12 13">
    <name type="scientific">Melanomma pulvis-pyrius CBS 109.77</name>
    <dbReference type="NCBI Taxonomy" id="1314802"/>
    <lineage>
        <taxon>Eukaryota</taxon>
        <taxon>Fungi</taxon>
        <taxon>Dikarya</taxon>
        <taxon>Ascomycota</taxon>
        <taxon>Pezizomycotina</taxon>
        <taxon>Dothideomycetes</taxon>
        <taxon>Pleosporomycetidae</taxon>
        <taxon>Pleosporales</taxon>
        <taxon>Melanommataceae</taxon>
        <taxon>Melanomma</taxon>
    </lineage>
</organism>
<keyword evidence="4" id="KW-0863">Zinc-finger</keyword>
<dbReference type="Proteomes" id="UP000799757">
    <property type="component" value="Unassembled WGS sequence"/>
</dbReference>
<feature type="domain" description="Rrn7/TAF1B C-terminal cyclin" evidence="11">
    <location>
        <begin position="234"/>
        <end position="399"/>
    </location>
</feature>
<keyword evidence="3" id="KW-0479">Metal-binding</keyword>
<keyword evidence="5" id="KW-0862">Zinc</keyword>